<name>A0A6P5WLM6_DURZI</name>
<dbReference type="KEGG" id="dzi:111275628"/>
<evidence type="ECO:0000313" key="2">
    <source>
        <dbReference type="RefSeq" id="XP_022716803.1"/>
    </source>
</evidence>
<proteinExistence type="predicted"/>
<dbReference type="RefSeq" id="XP_022716803.1">
    <property type="nucleotide sequence ID" value="XM_022861068.1"/>
</dbReference>
<dbReference type="Proteomes" id="UP000515121">
    <property type="component" value="Unplaced"/>
</dbReference>
<keyword evidence="1" id="KW-1185">Reference proteome</keyword>
<reference evidence="2" key="1">
    <citation type="submission" date="2025-08" db="UniProtKB">
        <authorList>
            <consortium name="RefSeq"/>
        </authorList>
    </citation>
    <scope>IDENTIFICATION</scope>
    <source>
        <tissue evidence="2">Fruit stalk</tissue>
    </source>
</reference>
<evidence type="ECO:0000313" key="1">
    <source>
        <dbReference type="Proteomes" id="UP000515121"/>
    </source>
</evidence>
<organism evidence="1 2">
    <name type="scientific">Durio zibethinus</name>
    <name type="common">Durian</name>
    <dbReference type="NCBI Taxonomy" id="66656"/>
    <lineage>
        <taxon>Eukaryota</taxon>
        <taxon>Viridiplantae</taxon>
        <taxon>Streptophyta</taxon>
        <taxon>Embryophyta</taxon>
        <taxon>Tracheophyta</taxon>
        <taxon>Spermatophyta</taxon>
        <taxon>Magnoliopsida</taxon>
        <taxon>eudicotyledons</taxon>
        <taxon>Gunneridae</taxon>
        <taxon>Pentapetalae</taxon>
        <taxon>rosids</taxon>
        <taxon>malvids</taxon>
        <taxon>Malvales</taxon>
        <taxon>Malvaceae</taxon>
        <taxon>Helicteroideae</taxon>
        <taxon>Durio</taxon>
    </lineage>
</organism>
<gene>
    <name evidence="2" type="primary">LOC111275628</name>
</gene>
<dbReference type="AlphaFoldDB" id="A0A6P5WLM6"/>
<protein>
    <submittedName>
        <fullName evidence="2">Uncharacterized protein LOC111275628</fullName>
    </submittedName>
</protein>
<dbReference type="OrthoDB" id="951156at2759"/>
<dbReference type="GeneID" id="111275628"/>
<sequence length="134" mass="15175">MFSSDSSSEQYLTLGLRVNPQSPGWYESLTKVLKNIKGAAYTVDGEQGMALVPGSANSKSILMKPRKSGSDVVWIETGKPNTYGSRGCYETDPYLQYPYQYGQQPGYHYSSYHDPYVPNPPHFEPYSSWSTRYY</sequence>
<accession>A0A6P5WLM6</accession>